<organism evidence="3">
    <name type="scientific">Leptosphaeria maculans (strain JN3 / isolate v23.1.3 / race Av1-4-5-6-7-8)</name>
    <name type="common">Blackleg fungus</name>
    <name type="synonym">Phoma lingam</name>
    <dbReference type="NCBI Taxonomy" id="985895"/>
    <lineage>
        <taxon>Eukaryota</taxon>
        <taxon>Fungi</taxon>
        <taxon>Dikarya</taxon>
        <taxon>Ascomycota</taxon>
        <taxon>Pezizomycotina</taxon>
        <taxon>Dothideomycetes</taxon>
        <taxon>Pleosporomycetidae</taxon>
        <taxon>Pleosporales</taxon>
        <taxon>Pleosporineae</taxon>
        <taxon>Leptosphaeriaceae</taxon>
        <taxon>Plenodomus</taxon>
        <taxon>Plenodomus lingam/Leptosphaeria maculans species complex</taxon>
    </lineage>
</organism>
<protein>
    <submittedName>
        <fullName evidence="2">Predicted protein</fullName>
    </submittedName>
</protein>
<feature type="compositionally biased region" description="Low complexity" evidence="1">
    <location>
        <begin position="115"/>
        <end position="136"/>
    </location>
</feature>
<feature type="compositionally biased region" description="Basic and acidic residues" evidence="1">
    <location>
        <begin position="1"/>
        <end position="10"/>
    </location>
</feature>
<dbReference type="InParanoid" id="E4ZZR8"/>
<dbReference type="STRING" id="985895.E4ZZR8"/>
<keyword evidence="3" id="KW-1185">Reference proteome</keyword>
<gene>
    <name evidence="2" type="ORF">LEMA_P099090.1</name>
</gene>
<feature type="compositionally biased region" description="Pro residues" evidence="1">
    <location>
        <begin position="101"/>
        <end position="113"/>
    </location>
</feature>
<feature type="region of interest" description="Disordered" evidence="1">
    <location>
        <begin position="1"/>
        <end position="206"/>
    </location>
</feature>
<proteinExistence type="predicted"/>
<name>E4ZZR8_LEPMJ</name>
<feature type="compositionally biased region" description="Gly residues" evidence="1">
    <location>
        <begin position="184"/>
        <end position="198"/>
    </location>
</feature>
<dbReference type="VEuPathDB" id="FungiDB:LEMA_P099090.1"/>
<dbReference type="eggNOG" id="ENOG502QQEE">
    <property type="taxonomic scope" value="Eukaryota"/>
</dbReference>
<dbReference type="HOGENOM" id="CLU_1129669_0_0_1"/>
<reference evidence="3" key="1">
    <citation type="journal article" date="2011" name="Nat. Commun.">
        <title>Effector diversification within compartments of the Leptosphaeria maculans genome affected by Repeat-Induced Point mutations.</title>
        <authorList>
            <person name="Rouxel T."/>
            <person name="Grandaubert J."/>
            <person name="Hane J.K."/>
            <person name="Hoede C."/>
            <person name="van de Wouw A.P."/>
            <person name="Couloux A."/>
            <person name="Dominguez V."/>
            <person name="Anthouard V."/>
            <person name="Bally P."/>
            <person name="Bourras S."/>
            <person name="Cozijnsen A.J."/>
            <person name="Ciuffetti L.M."/>
            <person name="Degrave A."/>
            <person name="Dilmaghani A."/>
            <person name="Duret L."/>
            <person name="Fudal I."/>
            <person name="Goodwin S.B."/>
            <person name="Gout L."/>
            <person name="Glaser N."/>
            <person name="Linglin J."/>
            <person name="Kema G.H.J."/>
            <person name="Lapalu N."/>
            <person name="Lawrence C.B."/>
            <person name="May K."/>
            <person name="Meyer M."/>
            <person name="Ollivier B."/>
            <person name="Poulain J."/>
            <person name="Schoch C.L."/>
            <person name="Simon A."/>
            <person name="Spatafora J.W."/>
            <person name="Stachowiak A."/>
            <person name="Turgeon B.G."/>
            <person name="Tyler B.M."/>
            <person name="Vincent D."/>
            <person name="Weissenbach J."/>
            <person name="Amselem J."/>
            <person name="Quesneville H."/>
            <person name="Oliver R.P."/>
            <person name="Wincker P."/>
            <person name="Balesdent M.-H."/>
            <person name="Howlett B.J."/>
        </authorList>
    </citation>
    <scope>NUCLEOTIDE SEQUENCE [LARGE SCALE GENOMIC DNA]</scope>
    <source>
        <strain evidence="3">JN3 / isolate v23.1.3 / race Av1-4-5-6-7-8</strain>
    </source>
</reference>
<dbReference type="RefSeq" id="XP_003840257.1">
    <property type="nucleotide sequence ID" value="XM_003840209.1"/>
</dbReference>
<accession>E4ZZR8</accession>
<dbReference type="OMA" id="SHPPGYQ"/>
<dbReference type="OrthoDB" id="5385910at2759"/>
<evidence type="ECO:0000313" key="3">
    <source>
        <dbReference type="Proteomes" id="UP000002668"/>
    </source>
</evidence>
<feature type="compositionally biased region" description="Low complexity" evidence="1">
    <location>
        <begin position="87"/>
        <end position="97"/>
    </location>
</feature>
<evidence type="ECO:0000256" key="1">
    <source>
        <dbReference type="SAM" id="MobiDB-lite"/>
    </source>
</evidence>
<evidence type="ECO:0000313" key="2">
    <source>
        <dbReference type="EMBL" id="CBX96778.1"/>
    </source>
</evidence>
<sequence length="233" mass="22907">MPPIPIHKDAPITASKADAVTPSTASSSNPAHNAPPTRTTPASVPATITASSANPPLPQPGARPAAPTGSTYSGVYTPAQPQPGPTPTATVITTTETRVSGPPPPQLAHPPPTDSALAGRSTTTATGTTPPKSGPTFLNYGPVASPFQQAVAGRGVADTTAGERASLEHPPGYVQAPDNAPYTAGGGIAGQAGGVGGPGDHEGVGATAWGMLSKAGEALKSGEEAVWRAVKGK</sequence>
<dbReference type="AlphaFoldDB" id="E4ZZR8"/>
<dbReference type="Proteomes" id="UP000002668">
    <property type="component" value="Genome"/>
</dbReference>
<dbReference type="EMBL" id="FP929130">
    <property type="protein sequence ID" value="CBX96778.1"/>
    <property type="molecule type" value="Genomic_DNA"/>
</dbReference>
<dbReference type="GeneID" id="13283376"/>
<feature type="compositionally biased region" description="Polar residues" evidence="1">
    <location>
        <begin position="21"/>
        <end position="54"/>
    </location>
</feature>